<evidence type="ECO:0000313" key="1">
    <source>
        <dbReference type="EMBL" id="KPI87142.1"/>
    </source>
</evidence>
<gene>
    <name evidence="1" type="ORF">ABL78_3795</name>
</gene>
<dbReference type="OrthoDB" id="264116at2759"/>
<protein>
    <submittedName>
        <fullName evidence="1">Uncharacterized protein</fullName>
    </submittedName>
</protein>
<name>A0A0N1IL49_LEPSE</name>
<keyword evidence="2" id="KW-1185">Reference proteome</keyword>
<dbReference type="VEuPathDB" id="TriTrypDB:Lsey_0101_0260"/>
<reference evidence="1 2" key="1">
    <citation type="journal article" date="2015" name="PLoS Pathog.">
        <title>Leptomonas seymouri: Adaptations to the Dixenous Life Cycle Analyzed by Genome Sequencing, Transcriptome Profiling and Co-infection with Leishmania donovani.</title>
        <authorList>
            <person name="Kraeva N."/>
            <person name="Butenko A."/>
            <person name="Hlavacova J."/>
            <person name="Kostygov A."/>
            <person name="Myskova J."/>
            <person name="Grybchuk D."/>
            <person name="Lestinova T."/>
            <person name="Votypka J."/>
            <person name="Volf P."/>
            <person name="Opperdoes F."/>
            <person name="Flegontov P."/>
            <person name="Lukes J."/>
            <person name="Yurchenko V."/>
        </authorList>
    </citation>
    <scope>NUCLEOTIDE SEQUENCE [LARGE SCALE GENOMIC DNA]</scope>
    <source>
        <strain evidence="1 2">ATCC 30220</strain>
    </source>
</reference>
<organism evidence="1 2">
    <name type="scientific">Leptomonas seymouri</name>
    <dbReference type="NCBI Taxonomy" id="5684"/>
    <lineage>
        <taxon>Eukaryota</taxon>
        <taxon>Discoba</taxon>
        <taxon>Euglenozoa</taxon>
        <taxon>Kinetoplastea</taxon>
        <taxon>Metakinetoplastina</taxon>
        <taxon>Trypanosomatida</taxon>
        <taxon>Trypanosomatidae</taxon>
        <taxon>Leishmaniinae</taxon>
        <taxon>Leptomonas</taxon>
    </lineage>
</organism>
<dbReference type="EMBL" id="LJSK01000101">
    <property type="protein sequence ID" value="KPI87142.1"/>
    <property type="molecule type" value="Genomic_DNA"/>
</dbReference>
<proteinExistence type="predicted"/>
<dbReference type="Proteomes" id="UP000038009">
    <property type="component" value="Unassembled WGS sequence"/>
</dbReference>
<evidence type="ECO:0000313" key="2">
    <source>
        <dbReference type="Proteomes" id="UP000038009"/>
    </source>
</evidence>
<sequence length="141" mass="16067">MGFSTRLQNDIERKMQPIAPLVAVDTYPAPSVNAAYKRANGEAPFSSRTTEAMLPALLRPQFVALSEDDLRGLERRMYYQDRAAQRDSRIEERVARASARTRAAAEQREAQLRLRAARNAKVAGEVRVRKVEEEYRVMGMR</sequence>
<comment type="caution">
    <text evidence="1">The sequence shown here is derived from an EMBL/GenBank/DDBJ whole genome shotgun (WGS) entry which is preliminary data.</text>
</comment>
<dbReference type="AlphaFoldDB" id="A0A0N1IL49"/>
<dbReference type="OMA" id="QEDYRTM"/>
<accession>A0A0N1IL49</accession>